<dbReference type="Proteomes" id="UP000190166">
    <property type="component" value="Unassembled WGS sequence"/>
</dbReference>
<dbReference type="Gene3D" id="2.60.40.10">
    <property type="entry name" value="Immunoglobulins"/>
    <property type="match status" value="1"/>
</dbReference>
<gene>
    <name evidence="3" type="ORF">SAMN05660461_0357</name>
</gene>
<reference evidence="4" key="1">
    <citation type="submission" date="2017-02" db="EMBL/GenBank/DDBJ databases">
        <authorList>
            <person name="Varghese N."/>
            <person name="Submissions S."/>
        </authorList>
    </citation>
    <scope>NUCLEOTIDE SEQUENCE [LARGE SCALE GENOMIC DNA]</scope>
    <source>
        <strain evidence="4">DSM 18108</strain>
    </source>
</reference>
<feature type="chain" id="PRO_5013046853" evidence="1">
    <location>
        <begin position="21"/>
        <end position="932"/>
    </location>
</feature>
<dbReference type="InterPro" id="IPR013783">
    <property type="entry name" value="Ig-like_fold"/>
</dbReference>
<feature type="signal peptide" evidence="1">
    <location>
        <begin position="1"/>
        <end position="20"/>
    </location>
</feature>
<protein>
    <submittedName>
        <fullName evidence="3">Gliding motility-associated C-terminal domain-containing protein</fullName>
    </submittedName>
</protein>
<dbReference type="InterPro" id="IPR011044">
    <property type="entry name" value="Quino_amine_DH_bsu"/>
</dbReference>
<evidence type="ECO:0000313" key="3">
    <source>
        <dbReference type="EMBL" id="SKC95357.1"/>
    </source>
</evidence>
<sequence>MLRVARVCLLLLLLPVIVHAQKEINIWYFGYNAGLDFNTTPATVLTDGQTYTREGVATICDGATGKLLFYTEGSTVWNAQHGIMPNGTGLMGDPSSVQSGIAVPFPGHPGQYYLFTTMTGKGFRYNILDMALDNGNGDIIPSTKNTLLLNKNQSTEKMAATRHCNGRDYWIVTHSANGATFHVYLLSPAGLSAATTYTTGAVIHPGGWEETGYVKFSPDGATLVHSLGSIRQGAMSVVDLLKFNNTTGVISPPFASLNVIFPLGIEFTISGKLLYVVSMNYLHWGKLFQYDLTAPNINASQQTIVTNTDNIQMGGIQMGPDGHIYMGYEQVYNAGYRYVGMIHNPEVRGIGCNFQRDAIDMDPTGMGRHRTSLSFPTFVNSFLYFPADFTVSDICGGSPVFKLNNEVGVTSVLWDFGDGTTSTDLSPQHTYAAKKKYTTKVKVTRQCSTDEKTQDIIIGGNSEESVTKSICSKDTYTLPDGRKVNTAGVYISTLKRLSNSCDSIITTTLKVLPVYQLTEKVTICSGQEYQLPDGRKVNSSGSYTSSLKTYEGCDSIITTELNVPERDYPQDAVICEGDNYRLPDGRVVTDAGIYNSTLTSSVGCDSIIITTLVVNPVYTTEESVNICDGNTYRLPDGRVVNVTGQYTSRFKSRKGCDSIIVTNLQMQPRYNIAKTAITCEGEPYILPDGRSVKVSGTYVSSFTSFYGCDSIITTRLTVMPVYNLEKYDTICNGEHYTLPDGRSVATAARYVSTLFTTSGCDSTIVVHLALKEKPEVSLVPEICLFSGRPTTVTLAPGYDRYEWQNGFTGNVYAIRYPGIYRVAVSNECGTVTLQTVAKECAVDMYVPNAFTPNGDGLNDVFRLRQPNGQVLLEFRVFDRWGVEIFSTTNVMQGWDGTYKGQLQPLGAYVYFIRYRNIDGIEKQLKGAVNLLR</sequence>
<dbReference type="SUPFAM" id="SSF49299">
    <property type="entry name" value="PKD domain"/>
    <property type="match status" value="1"/>
</dbReference>
<dbReference type="PROSITE" id="PS50093">
    <property type="entry name" value="PKD"/>
    <property type="match status" value="1"/>
</dbReference>
<dbReference type="Pfam" id="PF13585">
    <property type="entry name" value="CHU_C"/>
    <property type="match status" value="1"/>
</dbReference>
<feature type="domain" description="PKD" evidence="2">
    <location>
        <begin position="414"/>
        <end position="444"/>
    </location>
</feature>
<accession>A0A1T5N4I2</accession>
<keyword evidence="1" id="KW-0732">Signal</keyword>
<organism evidence="3 4">
    <name type="scientific">Chitinophaga ginsengisegetis</name>
    <dbReference type="NCBI Taxonomy" id="393003"/>
    <lineage>
        <taxon>Bacteria</taxon>
        <taxon>Pseudomonadati</taxon>
        <taxon>Bacteroidota</taxon>
        <taxon>Chitinophagia</taxon>
        <taxon>Chitinophagales</taxon>
        <taxon>Chitinophagaceae</taxon>
        <taxon>Chitinophaga</taxon>
    </lineage>
</organism>
<name>A0A1T5N4I2_9BACT</name>
<dbReference type="SUPFAM" id="SSF50969">
    <property type="entry name" value="YVTN repeat-like/Quinoprotein amine dehydrogenase"/>
    <property type="match status" value="1"/>
</dbReference>
<dbReference type="NCBIfam" id="TIGR04131">
    <property type="entry name" value="Bac_Flav_CTERM"/>
    <property type="match status" value="1"/>
</dbReference>
<dbReference type="STRING" id="393003.SAMN05660461_0357"/>
<dbReference type="InterPro" id="IPR000601">
    <property type="entry name" value="PKD_dom"/>
</dbReference>
<proteinExistence type="predicted"/>
<evidence type="ECO:0000256" key="1">
    <source>
        <dbReference type="SAM" id="SignalP"/>
    </source>
</evidence>
<dbReference type="InterPro" id="IPR035986">
    <property type="entry name" value="PKD_dom_sf"/>
</dbReference>
<dbReference type="Pfam" id="PF18911">
    <property type="entry name" value="PKD_4"/>
    <property type="match status" value="1"/>
</dbReference>
<evidence type="ECO:0000259" key="2">
    <source>
        <dbReference type="PROSITE" id="PS50093"/>
    </source>
</evidence>
<dbReference type="AlphaFoldDB" id="A0A1T5N4I2"/>
<dbReference type="InterPro" id="IPR026341">
    <property type="entry name" value="T9SS_type_B"/>
</dbReference>
<evidence type="ECO:0000313" key="4">
    <source>
        <dbReference type="Proteomes" id="UP000190166"/>
    </source>
</evidence>
<keyword evidence="4" id="KW-1185">Reference proteome</keyword>
<dbReference type="RefSeq" id="WP_159454152.1">
    <property type="nucleotide sequence ID" value="NZ_FUZZ01000001.1"/>
</dbReference>
<dbReference type="EMBL" id="FUZZ01000001">
    <property type="protein sequence ID" value="SKC95357.1"/>
    <property type="molecule type" value="Genomic_DNA"/>
</dbReference>